<evidence type="ECO:0000313" key="4">
    <source>
        <dbReference type="EMBL" id="GJE25608.1"/>
    </source>
</evidence>
<keyword evidence="5" id="KW-1185">Reference proteome</keyword>
<reference evidence="4" key="1">
    <citation type="journal article" date="2021" name="Front. Microbiol.">
        <title>Comprehensive Comparative Genomics and Phenotyping of Methylobacterium Species.</title>
        <authorList>
            <person name="Alessa O."/>
            <person name="Ogura Y."/>
            <person name="Fujitani Y."/>
            <person name="Takami H."/>
            <person name="Hayashi T."/>
            <person name="Sahin N."/>
            <person name="Tani A."/>
        </authorList>
    </citation>
    <scope>NUCLEOTIDE SEQUENCE</scope>
    <source>
        <strain evidence="4">NBRC 15689</strain>
    </source>
</reference>
<comment type="caution">
    <text evidence="4">The sequence shown here is derived from an EMBL/GenBank/DDBJ whole genome shotgun (WGS) entry which is preliminary data.</text>
</comment>
<evidence type="ECO:0000256" key="2">
    <source>
        <dbReference type="ARBA" id="ARBA00023002"/>
    </source>
</evidence>
<dbReference type="Gene3D" id="3.40.50.360">
    <property type="match status" value="1"/>
</dbReference>
<reference evidence="4" key="2">
    <citation type="submission" date="2021-08" db="EMBL/GenBank/DDBJ databases">
        <authorList>
            <person name="Tani A."/>
            <person name="Ola A."/>
            <person name="Ogura Y."/>
            <person name="Katsura K."/>
            <person name="Hayashi T."/>
        </authorList>
    </citation>
    <scope>NUCLEOTIDE SEQUENCE</scope>
    <source>
        <strain evidence="4">NBRC 15689</strain>
    </source>
</reference>
<comment type="similarity">
    <text evidence="1">Belongs to the NAD(P)H dehydrogenase (quinone) family.</text>
</comment>
<dbReference type="RefSeq" id="WP_238309540.1">
    <property type="nucleotide sequence ID" value="NZ_BPQV01000001.1"/>
</dbReference>
<dbReference type="PANTHER" id="PTHR10204">
    <property type="entry name" value="NAD P H OXIDOREDUCTASE-RELATED"/>
    <property type="match status" value="1"/>
</dbReference>
<dbReference type="Pfam" id="PF02525">
    <property type="entry name" value="Flavodoxin_2"/>
    <property type="match status" value="1"/>
</dbReference>
<dbReference type="Proteomes" id="UP001055156">
    <property type="component" value="Unassembled WGS sequence"/>
</dbReference>
<evidence type="ECO:0000259" key="3">
    <source>
        <dbReference type="Pfam" id="PF02525"/>
    </source>
</evidence>
<dbReference type="PANTHER" id="PTHR10204:SF34">
    <property type="entry name" value="NAD(P)H DEHYDROGENASE [QUINONE] 1 ISOFORM 1"/>
    <property type="match status" value="1"/>
</dbReference>
<dbReference type="InterPro" id="IPR003680">
    <property type="entry name" value="Flavodoxin_fold"/>
</dbReference>
<protein>
    <submittedName>
        <fullName evidence="4">Glutathione-regulated potassium-efflux system ancillary protein KefF</fullName>
    </submittedName>
</protein>
<keyword evidence="2" id="KW-0560">Oxidoreductase</keyword>
<dbReference type="EMBL" id="BPQV01000001">
    <property type="protein sequence ID" value="GJE25608.1"/>
    <property type="molecule type" value="Genomic_DNA"/>
</dbReference>
<dbReference type="InterPro" id="IPR029039">
    <property type="entry name" value="Flavoprotein-like_sf"/>
</dbReference>
<feature type="domain" description="Flavodoxin-like fold" evidence="3">
    <location>
        <begin position="1"/>
        <end position="135"/>
    </location>
</feature>
<dbReference type="SUPFAM" id="SSF52218">
    <property type="entry name" value="Flavoproteins"/>
    <property type="match status" value="1"/>
</dbReference>
<dbReference type="InterPro" id="IPR051545">
    <property type="entry name" value="NAD(P)H_dehydrogenase_qn"/>
</dbReference>
<gene>
    <name evidence="4" type="primary">kefF</name>
    <name evidence="4" type="ORF">LKMONMHP_0446</name>
</gene>
<proteinExistence type="inferred from homology"/>
<sequence length="194" mass="22072">MRVLLVYCHPRPDSYCGALRAAATAALARAGHAVETIDLYADNFDPRLSAPERGTYFDEDRERPDLALHIAALRRAEMLVLVYPTWWFGLPAMLKGWIDRVWLPGIAFSLGGARVLQPRLTHLRRIVVVTTYGSPRWLLWLVGWPDWRLFRFGIRSLCAPGCRLDWLSLTGMDKATPTARARFLAKVDRRLSAL</sequence>
<evidence type="ECO:0000256" key="1">
    <source>
        <dbReference type="ARBA" id="ARBA00006252"/>
    </source>
</evidence>
<organism evidence="4 5">
    <name type="scientific">Methylobacterium organophilum</name>
    <dbReference type="NCBI Taxonomy" id="410"/>
    <lineage>
        <taxon>Bacteria</taxon>
        <taxon>Pseudomonadati</taxon>
        <taxon>Pseudomonadota</taxon>
        <taxon>Alphaproteobacteria</taxon>
        <taxon>Hyphomicrobiales</taxon>
        <taxon>Methylobacteriaceae</taxon>
        <taxon>Methylobacterium</taxon>
    </lineage>
</organism>
<evidence type="ECO:0000313" key="5">
    <source>
        <dbReference type="Proteomes" id="UP001055156"/>
    </source>
</evidence>
<name>A0ABQ4T1W7_METOR</name>
<accession>A0ABQ4T1W7</accession>